<dbReference type="PANTHER" id="PTHR37694">
    <property type="entry name" value="SLR8022 PROTEIN"/>
    <property type="match status" value="1"/>
</dbReference>
<dbReference type="STRING" id="555088.DealDRAFT_2733"/>
<dbReference type="Pfam" id="PF07883">
    <property type="entry name" value="Cupin_2"/>
    <property type="match status" value="1"/>
</dbReference>
<dbReference type="RefSeq" id="WP_008518426.1">
    <property type="nucleotide sequence ID" value="NZ_ACJM01000018.1"/>
</dbReference>
<evidence type="ECO:0000313" key="3">
    <source>
        <dbReference type="Proteomes" id="UP000006443"/>
    </source>
</evidence>
<dbReference type="Proteomes" id="UP000006443">
    <property type="component" value="Unassembled WGS sequence"/>
</dbReference>
<gene>
    <name evidence="2" type="ORF">DealDRAFT_2733</name>
</gene>
<reference evidence="2 3" key="1">
    <citation type="submission" date="2009-02" db="EMBL/GenBank/DDBJ databases">
        <title>Sequencing of the draft genome and assembly of Dethiobacter alkaliphilus AHT 1.</title>
        <authorList>
            <consortium name="US DOE Joint Genome Institute (JGI-PGF)"/>
            <person name="Lucas S."/>
            <person name="Copeland A."/>
            <person name="Lapidus A."/>
            <person name="Glavina del Rio T."/>
            <person name="Dalin E."/>
            <person name="Tice H."/>
            <person name="Bruce D."/>
            <person name="Goodwin L."/>
            <person name="Pitluck S."/>
            <person name="Larimer F."/>
            <person name="Land M.L."/>
            <person name="Hauser L."/>
            <person name="Muyzer G."/>
        </authorList>
    </citation>
    <scope>NUCLEOTIDE SEQUENCE [LARGE SCALE GENOMIC DNA]</scope>
    <source>
        <strain evidence="2 3">AHT 1</strain>
    </source>
</reference>
<dbReference type="SUPFAM" id="SSF51182">
    <property type="entry name" value="RmlC-like cupins"/>
    <property type="match status" value="1"/>
</dbReference>
<dbReference type="OrthoDB" id="9797047at2"/>
<name>C0GJT0_DETAL</name>
<sequence length="107" mass="12066">MKIIRMNEVEGKKNHRGVNAKKLIQHQHTTVMNLILNPGEIIPEHSVPVDVFFYVVDGKGTIQIGEEEAVVGEKDIILCPRETTMALKADQGQRFEVLNVKTPSIKY</sequence>
<organism evidence="2 3">
    <name type="scientific">Dethiobacter alkaliphilus AHT 1</name>
    <dbReference type="NCBI Taxonomy" id="555088"/>
    <lineage>
        <taxon>Bacteria</taxon>
        <taxon>Bacillati</taxon>
        <taxon>Bacillota</taxon>
        <taxon>Dethiobacteria</taxon>
        <taxon>Dethiobacterales</taxon>
        <taxon>Dethiobacteraceae</taxon>
        <taxon>Dethiobacter</taxon>
    </lineage>
</organism>
<dbReference type="InterPro" id="IPR013096">
    <property type="entry name" value="Cupin_2"/>
</dbReference>
<keyword evidence="3" id="KW-1185">Reference proteome</keyword>
<dbReference type="EMBL" id="ACJM01000018">
    <property type="protein sequence ID" value="EEG76388.1"/>
    <property type="molecule type" value="Genomic_DNA"/>
</dbReference>
<dbReference type="InterPro" id="IPR011051">
    <property type="entry name" value="RmlC_Cupin_sf"/>
</dbReference>
<dbReference type="eggNOG" id="COG1917">
    <property type="taxonomic scope" value="Bacteria"/>
</dbReference>
<dbReference type="InterPro" id="IPR014710">
    <property type="entry name" value="RmlC-like_jellyroll"/>
</dbReference>
<proteinExistence type="predicted"/>
<protein>
    <submittedName>
        <fullName evidence="2">Cupin 2 conserved barrel domain protein</fullName>
    </submittedName>
</protein>
<dbReference type="AlphaFoldDB" id="C0GJT0"/>
<dbReference type="Gene3D" id="2.60.120.10">
    <property type="entry name" value="Jelly Rolls"/>
    <property type="match status" value="1"/>
</dbReference>
<evidence type="ECO:0000259" key="1">
    <source>
        <dbReference type="Pfam" id="PF07883"/>
    </source>
</evidence>
<accession>C0GJT0</accession>
<comment type="caution">
    <text evidence="2">The sequence shown here is derived from an EMBL/GenBank/DDBJ whole genome shotgun (WGS) entry which is preliminary data.</text>
</comment>
<dbReference type="PANTHER" id="PTHR37694:SF1">
    <property type="entry name" value="SLR8022 PROTEIN"/>
    <property type="match status" value="1"/>
</dbReference>
<evidence type="ECO:0000313" key="2">
    <source>
        <dbReference type="EMBL" id="EEG76388.1"/>
    </source>
</evidence>
<feature type="domain" description="Cupin type-2" evidence="1">
    <location>
        <begin position="35"/>
        <end position="100"/>
    </location>
</feature>